<evidence type="ECO:0000313" key="3">
    <source>
        <dbReference type="RefSeq" id="XP_031564394.1"/>
    </source>
</evidence>
<dbReference type="AlphaFoldDB" id="A0A6P8I752"/>
<feature type="compositionally biased region" description="Acidic residues" evidence="1">
    <location>
        <begin position="399"/>
        <end position="412"/>
    </location>
</feature>
<organism evidence="2 3">
    <name type="scientific">Actinia tenebrosa</name>
    <name type="common">Australian red waratah sea anemone</name>
    <dbReference type="NCBI Taxonomy" id="6105"/>
    <lineage>
        <taxon>Eukaryota</taxon>
        <taxon>Metazoa</taxon>
        <taxon>Cnidaria</taxon>
        <taxon>Anthozoa</taxon>
        <taxon>Hexacorallia</taxon>
        <taxon>Actiniaria</taxon>
        <taxon>Actiniidae</taxon>
        <taxon>Actinia</taxon>
    </lineage>
</organism>
<dbReference type="InParanoid" id="A0A6P8I752"/>
<evidence type="ECO:0000313" key="2">
    <source>
        <dbReference type="Proteomes" id="UP000515163"/>
    </source>
</evidence>
<accession>A0A6P8I752</accession>
<dbReference type="OrthoDB" id="5984407at2759"/>
<gene>
    <name evidence="3" type="primary">LOC116299824</name>
</gene>
<sequence>MSQGSKLLKNFDKTPYTLFFLKLGQRLLSNVEKHANQRQAWMAFHKKRPDSNMVTTPMSWPGCGRPAAGLTTLEADYRRSRLVSTAQPAPRPKIKPRRLPPIKDNATKSKDKAKGRRHKNERSDEMNDETPSKSATWARQWANHRAKQTGVVTSNEQHHDMEISDDDVEEKDSYQEYIDHKRACAVPYQKRRQKVVSLSEREAATMRRLRGIYCNTKEKSLRVEKLKESIKALQDRTLHTEVDASMREYDKKTKVDKGNRKELKRVRDRYFKDKQRRTKHSHISLNALETPQVSRHAYGLPEEGKEFEETTLARKTEKRLQDIWKKAVRRAIVIDKMINSNKKALEPSLPLIRVKRTSVSREATQHEAPVESNPKSQNNLIDLQATMNELDGLSSVGSDSEDNDLTDIGEED</sequence>
<evidence type="ECO:0000256" key="1">
    <source>
        <dbReference type="SAM" id="MobiDB-lite"/>
    </source>
</evidence>
<dbReference type="Proteomes" id="UP000515163">
    <property type="component" value="Unplaced"/>
</dbReference>
<dbReference type="GeneID" id="116299824"/>
<reference evidence="3" key="1">
    <citation type="submission" date="2025-08" db="UniProtKB">
        <authorList>
            <consortium name="RefSeq"/>
        </authorList>
    </citation>
    <scope>IDENTIFICATION</scope>
    <source>
        <tissue evidence="3">Tentacle</tissue>
    </source>
</reference>
<dbReference type="KEGG" id="aten:116299824"/>
<feature type="region of interest" description="Disordered" evidence="1">
    <location>
        <begin position="360"/>
        <end position="412"/>
    </location>
</feature>
<feature type="region of interest" description="Disordered" evidence="1">
    <location>
        <begin position="150"/>
        <end position="169"/>
    </location>
</feature>
<dbReference type="RefSeq" id="XP_031564394.1">
    <property type="nucleotide sequence ID" value="XM_031708534.1"/>
</dbReference>
<feature type="compositionally biased region" description="Polar residues" evidence="1">
    <location>
        <begin position="373"/>
        <end position="387"/>
    </location>
</feature>
<feature type="region of interest" description="Disordered" evidence="1">
    <location>
        <begin position="81"/>
        <end position="135"/>
    </location>
</feature>
<protein>
    <submittedName>
        <fullName evidence="3">Uncharacterized protein LOC116299824 isoform X1</fullName>
    </submittedName>
</protein>
<keyword evidence="2" id="KW-1185">Reference proteome</keyword>
<name>A0A6P8I752_ACTTE</name>
<proteinExistence type="predicted"/>